<dbReference type="KEGG" id="cyt:cce_4942"/>
<dbReference type="Proteomes" id="UP000001203">
    <property type="component" value="Chromosome linear"/>
</dbReference>
<sequence length="170" mass="19775">MVGPIVRKNQKMPPTREFSDRIPVGRLIVQKACIEVAVDRLNEIYEGNEIAASILLELKMAAKLAEVFNETWSSVYWLEARKRTRDRVKMTLKDIAAKIIDHVEEAMTLFDELCDEQDVNPTLELSNQWIAFQAGLDLIKRDLQYHDDFVKRNSIEYLPIIRLIEENSKK</sequence>
<accession>B1X2C7</accession>
<proteinExistence type="predicted"/>
<keyword evidence="2" id="KW-1185">Reference proteome</keyword>
<reference evidence="1 2" key="1">
    <citation type="journal article" date="2008" name="Proc. Natl. Acad. Sci. U.S.A.">
        <title>The genome of Cyanothece 51142, a unicellular diazotrophic cyanobacterium important in the marine nitrogen cycle.</title>
        <authorList>
            <person name="Welsh E.A."/>
            <person name="Liberton M."/>
            <person name="Stoeckel J."/>
            <person name="Loh T."/>
            <person name="Elvitigala T."/>
            <person name="Wang C."/>
            <person name="Wollam A."/>
            <person name="Fulton R.S."/>
            <person name="Clifton S.W."/>
            <person name="Jacobs J.M."/>
            <person name="Aurora R."/>
            <person name="Ghosh B.K."/>
            <person name="Sherman L.A."/>
            <person name="Smith R.D."/>
            <person name="Wilson R.K."/>
            <person name="Pakrasi H.B."/>
        </authorList>
    </citation>
    <scope>NUCLEOTIDE SEQUENCE [LARGE SCALE GENOMIC DNA]</scope>
    <source>
        <strain evidence="2">ATCC 51142 / BH68</strain>
    </source>
</reference>
<protein>
    <submittedName>
        <fullName evidence="1">Uncharacterized protein</fullName>
    </submittedName>
</protein>
<dbReference type="eggNOG" id="ENOG5030QNC">
    <property type="taxonomic scope" value="Bacteria"/>
</dbReference>
<evidence type="ECO:0000313" key="1">
    <source>
        <dbReference type="EMBL" id="ACB54288.1"/>
    </source>
</evidence>
<dbReference type="AlphaFoldDB" id="B1X2C7"/>
<name>B1X2C7_CROS5</name>
<gene>
    <name evidence="1" type="ordered locus">cce_4942</name>
</gene>
<organism evidence="1 2">
    <name type="scientific">Crocosphaera subtropica (strain ATCC 51142 / BH68)</name>
    <name type="common">Cyanothece sp. (strain ATCC 51142)</name>
    <dbReference type="NCBI Taxonomy" id="43989"/>
    <lineage>
        <taxon>Bacteria</taxon>
        <taxon>Bacillati</taxon>
        <taxon>Cyanobacteriota</taxon>
        <taxon>Cyanophyceae</taxon>
        <taxon>Oscillatoriophycideae</taxon>
        <taxon>Chroococcales</taxon>
        <taxon>Aphanothecaceae</taxon>
        <taxon>Crocosphaera</taxon>
        <taxon>Crocosphaera subtropica</taxon>
    </lineage>
</organism>
<dbReference type="HOGENOM" id="CLU_1568130_0_0_3"/>
<evidence type="ECO:0000313" key="2">
    <source>
        <dbReference type="Proteomes" id="UP000001203"/>
    </source>
</evidence>
<dbReference type="EMBL" id="CP000807">
    <property type="protein sequence ID" value="ACB54288.1"/>
    <property type="molecule type" value="Genomic_DNA"/>
</dbReference>